<feature type="region of interest" description="Disordered" evidence="1">
    <location>
        <begin position="439"/>
        <end position="481"/>
    </location>
</feature>
<evidence type="ECO:0000313" key="4">
    <source>
        <dbReference type="Proteomes" id="UP000207598"/>
    </source>
</evidence>
<evidence type="ECO:0000259" key="2">
    <source>
        <dbReference type="Pfam" id="PF05872"/>
    </source>
</evidence>
<gene>
    <name evidence="3" type="ORF">MAA8898_05058</name>
</gene>
<dbReference type="PANTHER" id="PTHR30121">
    <property type="entry name" value="UNCHARACTERIZED PROTEIN YJGR-RELATED"/>
    <property type="match status" value="1"/>
</dbReference>
<name>A0A238L777_9RHOB</name>
<dbReference type="AlphaFoldDB" id="A0A238L777"/>
<feature type="domain" description="Helicase HerA-like C-terminal" evidence="2">
    <location>
        <begin position="15"/>
        <end position="509"/>
    </location>
</feature>
<sequence>MQQGIFVGGAGADYAEKQYLSLGYANRHGLIAGATGTGKTVTLQILAEGFSAAGVPVFMADVKGDLSGLAMAGSESHKLHAPFQERSARIGFDDFAYAAFPVCFWDLFGEQGHPVRTTVAEMGPLLLARLLELSEAQEGILNIAFRLSDEEGLPLLDLADLRSMLAWLGENRTELSLRYGNISVASIGAIQRRLLVLENQGGAGFFGEPALDLSDMMRIAPDGRGQVNILAADRLMASPRLYATFLLWLLSELFEELPEVGDPEKPRLVFFFDEAHLLFDDAPKALVDKVEQVARLIRSKGVGVYFVTQSPDDIPEDILGQLGNRVQHALRAFTARDRKALRLAAETYRENPAFDIEEAIRTVGVGEAVTSFLERKGAPGVAQRTLIRPPSSQLGPITAAQRGGVLASSGLSGKYDKTVDRRSAHEMLLARAEAAAKAAEEAERAEEQQKAEEREYSAARRYSGTRVSRSTSKPARKGKSFGEAMGDMVMKELTGTTGRRIVRGVLGGLFKAR</sequence>
<organism evidence="3 4">
    <name type="scientific">Maliponia aquimaris</name>
    <dbReference type="NCBI Taxonomy" id="1673631"/>
    <lineage>
        <taxon>Bacteria</taxon>
        <taxon>Pseudomonadati</taxon>
        <taxon>Pseudomonadota</taxon>
        <taxon>Alphaproteobacteria</taxon>
        <taxon>Rhodobacterales</taxon>
        <taxon>Paracoccaceae</taxon>
        <taxon>Maliponia</taxon>
    </lineage>
</organism>
<dbReference type="PANTHER" id="PTHR30121:SF6">
    <property type="entry name" value="SLR6007 PROTEIN"/>
    <property type="match status" value="1"/>
</dbReference>
<dbReference type="InterPro" id="IPR027417">
    <property type="entry name" value="P-loop_NTPase"/>
</dbReference>
<keyword evidence="4" id="KW-1185">Reference proteome</keyword>
<dbReference type="Pfam" id="PF05872">
    <property type="entry name" value="HerA_C"/>
    <property type="match status" value="1"/>
</dbReference>
<dbReference type="Proteomes" id="UP000207598">
    <property type="component" value="Unassembled WGS sequence"/>
</dbReference>
<accession>A0A238L777</accession>
<dbReference type="RefSeq" id="WP_094023766.1">
    <property type="nucleotide sequence ID" value="NZ_FXYF01000030.1"/>
</dbReference>
<dbReference type="OrthoDB" id="9758751at2"/>
<evidence type="ECO:0000256" key="1">
    <source>
        <dbReference type="SAM" id="MobiDB-lite"/>
    </source>
</evidence>
<evidence type="ECO:0000313" key="3">
    <source>
        <dbReference type="EMBL" id="SMX50857.1"/>
    </source>
</evidence>
<protein>
    <submittedName>
        <fullName evidence="3">AAA-like domain protein</fullName>
    </submittedName>
</protein>
<reference evidence="3 4" key="1">
    <citation type="submission" date="2017-05" db="EMBL/GenBank/DDBJ databases">
        <authorList>
            <person name="Song R."/>
            <person name="Chenine A.L."/>
            <person name="Ruprecht R.M."/>
        </authorList>
    </citation>
    <scope>NUCLEOTIDE SEQUENCE [LARGE SCALE GENOMIC DNA]</scope>
    <source>
        <strain evidence="3 4">CECT 8898</strain>
    </source>
</reference>
<dbReference type="Gene3D" id="3.40.50.300">
    <property type="entry name" value="P-loop containing nucleotide triphosphate hydrolases"/>
    <property type="match status" value="2"/>
</dbReference>
<dbReference type="CDD" id="cd01127">
    <property type="entry name" value="TrwB_TraG_TraD_VirD4"/>
    <property type="match status" value="1"/>
</dbReference>
<dbReference type="InterPro" id="IPR051162">
    <property type="entry name" value="T4SS_component"/>
</dbReference>
<dbReference type="SUPFAM" id="SSF52540">
    <property type="entry name" value="P-loop containing nucleoside triphosphate hydrolases"/>
    <property type="match status" value="1"/>
</dbReference>
<dbReference type="EMBL" id="FXYF01000030">
    <property type="protein sequence ID" value="SMX50857.1"/>
    <property type="molecule type" value="Genomic_DNA"/>
</dbReference>
<dbReference type="InterPro" id="IPR033186">
    <property type="entry name" value="HerA_C"/>
</dbReference>
<proteinExistence type="predicted"/>
<feature type="compositionally biased region" description="Basic and acidic residues" evidence="1">
    <location>
        <begin position="439"/>
        <end position="458"/>
    </location>
</feature>